<evidence type="ECO:0000313" key="4">
    <source>
        <dbReference type="Proteomes" id="UP000015453"/>
    </source>
</evidence>
<dbReference type="Pfam" id="PF04646">
    <property type="entry name" value="DUF604"/>
    <property type="match status" value="1"/>
</dbReference>
<keyword evidence="4" id="KW-1185">Reference proteome</keyword>
<dbReference type="FunFam" id="3.90.550.50:FF:000006">
    <property type="entry name" value="Fringe-related protein-like"/>
    <property type="match status" value="1"/>
</dbReference>
<keyword evidence="2" id="KW-0472">Membrane</keyword>
<evidence type="ECO:0000256" key="1">
    <source>
        <dbReference type="SAM" id="MobiDB-lite"/>
    </source>
</evidence>
<dbReference type="OrthoDB" id="421979at2759"/>
<dbReference type="Gene3D" id="3.90.550.50">
    <property type="match status" value="1"/>
</dbReference>
<dbReference type="AlphaFoldDB" id="S8CK14"/>
<dbReference type="InterPro" id="IPR006740">
    <property type="entry name" value="DUF604"/>
</dbReference>
<protein>
    <submittedName>
        <fullName evidence="3">Uncharacterized protein</fullName>
    </submittedName>
</protein>
<proteinExistence type="predicted"/>
<keyword evidence="2" id="KW-0812">Transmembrane</keyword>
<dbReference type="PANTHER" id="PTHR10811">
    <property type="entry name" value="FRINGE-RELATED"/>
    <property type="match status" value="1"/>
</dbReference>
<dbReference type="Proteomes" id="UP000015453">
    <property type="component" value="Unassembled WGS sequence"/>
</dbReference>
<dbReference type="EMBL" id="AUSU01003343">
    <property type="protein sequence ID" value="EPS67030.1"/>
    <property type="molecule type" value="Genomic_DNA"/>
</dbReference>
<keyword evidence="2" id="KW-1133">Transmembrane helix</keyword>
<evidence type="ECO:0000256" key="2">
    <source>
        <dbReference type="SAM" id="Phobius"/>
    </source>
</evidence>
<accession>S8CK14</accession>
<feature type="transmembrane region" description="Helical" evidence="2">
    <location>
        <begin position="21"/>
        <end position="38"/>
    </location>
</feature>
<evidence type="ECO:0000313" key="3">
    <source>
        <dbReference type="EMBL" id="EPS67030.1"/>
    </source>
</evidence>
<name>S8CK14_9LAMI</name>
<reference evidence="3 4" key="1">
    <citation type="journal article" date="2013" name="BMC Genomics">
        <title>The miniature genome of a carnivorous plant Genlisea aurea contains a low number of genes and short non-coding sequences.</title>
        <authorList>
            <person name="Leushkin E.V."/>
            <person name="Sutormin R.A."/>
            <person name="Nabieva E.R."/>
            <person name="Penin A.A."/>
            <person name="Kondrashov A.S."/>
            <person name="Logacheva M.D."/>
        </authorList>
    </citation>
    <scope>NUCLEOTIDE SEQUENCE [LARGE SCALE GENOMIC DNA]</scope>
</reference>
<feature type="region of interest" description="Disordered" evidence="1">
    <location>
        <begin position="405"/>
        <end position="430"/>
    </location>
</feature>
<sequence length="481" mass="53017">MPTRDHSGHDSSFFKPRAASFRTAVSFIFILSISLAFYSTRTAFLCRPDPNPPLPSSSSSSSPAVFLRSPTNVSHIAFGIGGSASTTPGRGGYAGLWWKPNVTRGYVFLDKEPDRLDAEIPHRLSSDWTRFRTGGASDSALRIARVVADLFSAGLTDVRWFVMGDDDTIFFPENLATVLSRYDHRKMIYVGGNSESVEQNALHAYGMAFGGGGIAISYPLAERLSRRIDGCLNRYHYFYGSDQMIWACVQELGISLTRESGFHQMDIRGDPFGFLAAHPMAPLVSLHHLDHVNPLFPNRTRLDSLSILMKAYGADPLRTLQHCSCSAARRRGRKWSISVAWGYAVQIYPFPMAPHELATPMQTFLTWRTWKDGPFTFNTRPPLAADPCRRPVVFYLKAAAAIDRNNGSSSTRYGKSAEEEERGGKECGRSEVAAEVEEVVVVTAAAMDGAEFGLGSDRRRQCCEAVDGGGGIMRIRIATCV</sequence>
<organism evidence="3 4">
    <name type="scientific">Genlisea aurea</name>
    <dbReference type="NCBI Taxonomy" id="192259"/>
    <lineage>
        <taxon>Eukaryota</taxon>
        <taxon>Viridiplantae</taxon>
        <taxon>Streptophyta</taxon>
        <taxon>Embryophyta</taxon>
        <taxon>Tracheophyta</taxon>
        <taxon>Spermatophyta</taxon>
        <taxon>Magnoliopsida</taxon>
        <taxon>eudicotyledons</taxon>
        <taxon>Gunneridae</taxon>
        <taxon>Pentapetalae</taxon>
        <taxon>asterids</taxon>
        <taxon>lamiids</taxon>
        <taxon>Lamiales</taxon>
        <taxon>Lentibulariaceae</taxon>
        <taxon>Genlisea</taxon>
    </lineage>
</organism>
<comment type="caution">
    <text evidence="3">The sequence shown here is derived from an EMBL/GenBank/DDBJ whole genome shotgun (WGS) entry which is preliminary data.</text>
</comment>
<gene>
    <name evidence="3" type="ORF">M569_07747</name>
</gene>